<proteinExistence type="predicted"/>
<dbReference type="EMBL" id="FNCQ01000021">
    <property type="protein sequence ID" value="SDH25105.1"/>
    <property type="molecule type" value="Genomic_DNA"/>
</dbReference>
<keyword evidence="3" id="KW-1185">Reference proteome</keyword>
<reference evidence="3" key="1">
    <citation type="submission" date="2016-10" db="EMBL/GenBank/DDBJ databases">
        <authorList>
            <person name="Varghese N."/>
            <person name="Submissions S."/>
        </authorList>
    </citation>
    <scope>NUCLEOTIDE SEQUENCE [LARGE SCALE GENOMIC DNA]</scope>
    <source>
        <strain evidence="3">BP1-148</strain>
    </source>
</reference>
<name>A0A1G8AVT0_9BACT</name>
<dbReference type="Proteomes" id="UP000198779">
    <property type="component" value="Unassembled WGS sequence"/>
</dbReference>
<gene>
    <name evidence="2" type="ORF">SAMN04487901_1215</name>
</gene>
<dbReference type="RefSeq" id="WP_143010181.1">
    <property type="nucleotide sequence ID" value="NZ_FNCQ01000021.1"/>
</dbReference>
<dbReference type="AlphaFoldDB" id="A0A1G8AVT0"/>
<protein>
    <recommendedName>
        <fullName evidence="4">PBCV-specific basic adaptor domain-containing protein</fullName>
    </recommendedName>
</protein>
<evidence type="ECO:0000313" key="2">
    <source>
        <dbReference type="EMBL" id="SDH25105.1"/>
    </source>
</evidence>
<sequence length="147" mass="16373">MKKLVLTMVALVAMATTSFAQYFTTYKPCPSVTYNVPSVTYTVPKVTYSVPSTVNYNTTSVSGYTRSNGTYVQSHVRTMPNNTNWDNFSTKGNSNPFTGSTGYRARDYSSSAYNYGAGHTIHTGSRGGQYYYNSNGHKTYVPKRNLW</sequence>
<evidence type="ECO:0008006" key="4">
    <source>
        <dbReference type="Google" id="ProtNLM"/>
    </source>
</evidence>
<keyword evidence="1" id="KW-0732">Signal</keyword>
<organism evidence="2 3">
    <name type="scientific">Prevotella communis</name>
    <dbReference type="NCBI Taxonomy" id="2913614"/>
    <lineage>
        <taxon>Bacteria</taxon>
        <taxon>Pseudomonadati</taxon>
        <taxon>Bacteroidota</taxon>
        <taxon>Bacteroidia</taxon>
        <taxon>Bacteroidales</taxon>
        <taxon>Prevotellaceae</taxon>
        <taxon>Prevotella</taxon>
    </lineage>
</organism>
<feature type="chain" id="PRO_5011792846" description="PBCV-specific basic adaptor domain-containing protein" evidence="1">
    <location>
        <begin position="21"/>
        <end position="147"/>
    </location>
</feature>
<feature type="signal peptide" evidence="1">
    <location>
        <begin position="1"/>
        <end position="20"/>
    </location>
</feature>
<evidence type="ECO:0000313" key="3">
    <source>
        <dbReference type="Proteomes" id="UP000198779"/>
    </source>
</evidence>
<evidence type="ECO:0000256" key="1">
    <source>
        <dbReference type="SAM" id="SignalP"/>
    </source>
</evidence>
<accession>A0A1G8AVT0</accession>